<name>A0A820K5D6_9BILA</name>
<protein>
    <recommendedName>
        <fullName evidence="1">Peptidase M28 domain-containing protein</fullName>
    </recommendedName>
</protein>
<dbReference type="SUPFAM" id="SSF53187">
    <property type="entry name" value="Zn-dependent exopeptidases"/>
    <property type="match status" value="1"/>
</dbReference>
<comment type="caution">
    <text evidence="2">The sequence shown here is derived from an EMBL/GenBank/DDBJ whole genome shotgun (WGS) entry which is preliminary data.</text>
</comment>
<dbReference type="Gene3D" id="3.40.630.10">
    <property type="entry name" value="Zn peptidases"/>
    <property type="match status" value="1"/>
</dbReference>
<feature type="non-terminal residue" evidence="2">
    <location>
        <position position="41"/>
    </location>
</feature>
<dbReference type="Proteomes" id="UP000663836">
    <property type="component" value="Unassembled WGS sequence"/>
</dbReference>
<accession>A0A820K5D6</accession>
<feature type="domain" description="Peptidase M28" evidence="1">
    <location>
        <begin position="9"/>
        <end position="41"/>
    </location>
</feature>
<evidence type="ECO:0000313" key="3">
    <source>
        <dbReference type="Proteomes" id="UP000663836"/>
    </source>
</evidence>
<evidence type="ECO:0000313" key="2">
    <source>
        <dbReference type="EMBL" id="CAF4331751.1"/>
    </source>
</evidence>
<gene>
    <name evidence="2" type="ORF">JBS370_LOCUS41339</name>
</gene>
<evidence type="ECO:0000259" key="1">
    <source>
        <dbReference type="Pfam" id="PF04389"/>
    </source>
</evidence>
<dbReference type="InterPro" id="IPR007484">
    <property type="entry name" value="Peptidase_M28"/>
</dbReference>
<dbReference type="AlphaFoldDB" id="A0A820K5D6"/>
<sequence length="41" mass="4031">MSDAEGIGNICADTPSGDKTKTILIGAHSDGVQAGSGINDN</sequence>
<dbReference type="Pfam" id="PF04389">
    <property type="entry name" value="Peptidase_M28"/>
    <property type="match status" value="1"/>
</dbReference>
<organism evidence="2 3">
    <name type="scientific">Rotaria sordida</name>
    <dbReference type="NCBI Taxonomy" id="392033"/>
    <lineage>
        <taxon>Eukaryota</taxon>
        <taxon>Metazoa</taxon>
        <taxon>Spiralia</taxon>
        <taxon>Gnathifera</taxon>
        <taxon>Rotifera</taxon>
        <taxon>Eurotatoria</taxon>
        <taxon>Bdelloidea</taxon>
        <taxon>Philodinida</taxon>
        <taxon>Philodinidae</taxon>
        <taxon>Rotaria</taxon>
    </lineage>
</organism>
<dbReference type="EMBL" id="CAJOBD010044736">
    <property type="protein sequence ID" value="CAF4331751.1"/>
    <property type="molecule type" value="Genomic_DNA"/>
</dbReference>
<proteinExistence type="predicted"/>
<reference evidence="2" key="1">
    <citation type="submission" date="2021-02" db="EMBL/GenBank/DDBJ databases">
        <authorList>
            <person name="Nowell W R."/>
        </authorList>
    </citation>
    <scope>NUCLEOTIDE SEQUENCE</scope>
</reference>